<evidence type="ECO:0000313" key="3">
    <source>
        <dbReference type="EMBL" id="BBE32507.1"/>
    </source>
</evidence>
<keyword evidence="1" id="KW-0732">Signal</keyword>
<protein>
    <submittedName>
        <fullName evidence="3">D-alanyl-D-alanine carboxypeptidase</fullName>
    </submittedName>
</protein>
<keyword evidence="3" id="KW-0378">Hydrolase</keyword>
<feature type="domain" description="Beta-lactamase-related" evidence="2">
    <location>
        <begin position="35"/>
        <end position="360"/>
    </location>
</feature>
<dbReference type="AlphaFoldDB" id="A0AAD1D309"/>
<organism evidence="3 5">
    <name type="scientific">Sphingosinicella microcystinivorans</name>
    <dbReference type="NCBI Taxonomy" id="335406"/>
    <lineage>
        <taxon>Bacteria</taxon>
        <taxon>Pseudomonadati</taxon>
        <taxon>Pseudomonadota</taxon>
        <taxon>Alphaproteobacteria</taxon>
        <taxon>Sphingomonadales</taxon>
        <taxon>Sphingosinicellaceae</taxon>
        <taxon>Sphingosinicella</taxon>
    </lineage>
</organism>
<dbReference type="Proteomes" id="UP000275727">
    <property type="component" value="Chromosome"/>
</dbReference>
<evidence type="ECO:0000259" key="2">
    <source>
        <dbReference type="Pfam" id="PF00144"/>
    </source>
</evidence>
<reference evidence="4 6" key="2">
    <citation type="submission" date="2018-10" db="EMBL/GenBank/DDBJ databases">
        <title>Genomic Encyclopedia of Type Strains, Phase IV (KMG-IV): sequencing the most valuable type-strain genomes for metagenomic binning, comparative biology and taxonomic classification.</title>
        <authorList>
            <person name="Goeker M."/>
        </authorList>
    </citation>
    <scope>NUCLEOTIDE SEQUENCE [LARGE SCALE GENOMIC DNA]</scope>
    <source>
        <strain evidence="4 6">DSM 19791</strain>
    </source>
</reference>
<dbReference type="InterPro" id="IPR001466">
    <property type="entry name" value="Beta-lactam-related"/>
</dbReference>
<dbReference type="InterPro" id="IPR012338">
    <property type="entry name" value="Beta-lactam/transpept-like"/>
</dbReference>
<dbReference type="GO" id="GO:0004180">
    <property type="term" value="F:carboxypeptidase activity"/>
    <property type="evidence" value="ECO:0007669"/>
    <property type="project" value="UniProtKB-KW"/>
</dbReference>
<keyword evidence="3" id="KW-0121">Carboxypeptidase</keyword>
<dbReference type="PANTHER" id="PTHR46825">
    <property type="entry name" value="D-ALANYL-D-ALANINE-CARBOXYPEPTIDASE/ENDOPEPTIDASE AMPH"/>
    <property type="match status" value="1"/>
</dbReference>
<evidence type="ECO:0000313" key="4">
    <source>
        <dbReference type="EMBL" id="RKS88751.1"/>
    </source>
</evidence>
<proteinExistence type="predicted"/>
<feature type="signal peptide" evidence="1">
    <location>
        <begin position="1"/>
        <end position="19"/>
    </location>
</feature>
<dbReference type="InterPro" id="IPR050491">
    <property type="entry name" value="AmpC-like"/>
</dbReference>
<dbReference type="Proteomes" id="UP000276029">
    <property type="component" value="Unassembled WGS sequence"/>
</dbReference>
<keyword evidence="3" id="KW-0645">Protease</keyword>
<gene>
    <name evidence="4" type="ORF">DFR51_1961</name>
    <name evidence="3" type="ORF">SmB9_01650</name>
</gene>
<sequence>MLIARILAVSLLISTAAAAEPSALDEATIGEVQARLDKAITEHALPGATAAIVTDDGQRVSFSTGFADKEIDRAMTPETRMMSGSIGKMFAAAVAVSLVKDGVLELDAPISKWLGETSEYSALPNYRKITVRMLLNHSSGLVDHVYIDGFWDAAKARIKEPDFAFTPPEMIAFGYGSKPFFEPGKGFHYTDLGYLLLGLVIEKAGGKSYYTLLQERFLYPLGLEFTGPSDGRIFNGLAQGYLAGTNPLLGDVGTTLSDGVFRINTRSEWTGGGLVTNAGDLAEWAWDVFEGRTRLGSEYARAMVSNPVEAGKRGRYGFGVYVFDTEFGPLYAHGGWFMGYKSYVGYFPNCHVSASIQINSEEIGGKTGVVFRDVFMPALKAKGCAPKNEKK</sequence>
<dbReference type="RefSeq" id="WP_160119035.1">
    <property type="nucleotide sequence ID" value="NZ_AP018711.1"/>
</dbReference>
<dbReference type="PANTHER" id="PTHR46825:SF7">
    <property type="entry name" value="D-ALANYL-D-ALANINE CARBOXYPEPTIDASE"/>
    <property type="match status" value="1"/>
</dbReference>
<dbReference type="EMBL" id="RBWX01000008">
    <property type="protein sequence ID" value="RKS88751.1"/>
    <property type="molecule type" value="Genomic_DNA"/>
</dbReference>
<feature type="chain" id="PRO_5041917103" evidence="1">
    <location>
        <begin position="20"/>
        <end position="391"/>
    </location>
</feature>
<dbReference type="SUPFAM" id="SSF56601">
    <property type="entry name" value="beta-lactamase/transpeptidase-like"/>
    <property type="match status" value="1"/>
</dbReference>
<name>A0AAD1D309_SPHMI</name>
<keyword evidence="6" id="KW-1185">Reference proteome</keyword>
<evidence type="ECO:0000313" key="5">
    <source>
        <dbReference type="Proteomes" id="UP000275727"/>
    </source>
</evidence>
<dbReference type="EMBL" id="AP018711">
    <property type="protein sequence ID" value="BBE32507.1"/>
    <property type="molecule type" value="Genomic_DNA"/>
</dbReference>
<evidence type="ECO:0000313" key="6">
    <source>
        <dbReference type="Proteomes" id="UP000276029"/>
    </source>
</evidence>
<accession>A0AAD1D309</accession>
<dbReference type="Pfam" id="PF00144">
    <property type="entry name" value="Beta-lactamase"/>
    <property type="match status" value="1"/>
</dbReference>
<reference evidence="3 5" key="1">
    <citation type="submission" date="2018-06" db="EMBL/GenBank/DDBJ databases">
        <title>Complete Genome Sequence of the Microcystin-Degrading Bacterium Sphingosinicella microcystinivorans Strain B-9.</title>
        <authorList>
            <person name="Jin H."/>
            <person name="Nishizawa T."/>
            <person name="Guo Y."/>
            <person name="Nishizawa A."/>
            <person name="Park H."/>
            <person name="Kato H."/>
            <person name="Tsuji K."/>
            <person name="Harada K."/>
        </authorList>
    </citation>
    <scope>NUCLEOTIDE SEQUENCE [LARGE SCALE GENOMIC DNA]</scope>
    <source>
        <strain evidence="3 5">B9</strain>
    </source>
</reference>
<evidence type="ECO:0000256" key="1">
    <source>
        <dbReference type="SAM" id="SignalP"/>
    </source>
</evidence>
<dbReference type="KEGG" id="smic:SmB9_01650"/>
<dbReference type="Gene3D" id="3.40.710.10">
    <property type="entry name" value="DD-peptidase/beta-lactamase superfamily"/>
    <property type="match status" value="1"/>
</dbReference>